<accession>A0A5N6LWC5</accession>
<sequence length="128" mass="15263">MENLNQISTHPDPILKHEDERRRHLILPSLLLDLCYRKENNWLHIQNFEFLDLFVKRPPPLKKDVVSICLSYSSGLIIKFQKELQVSDDEHRELLSKVNVDDNLTTTLCRIEIWKWSWNKSDCISICF</sequence>
<comment type="caution">
    <text evidence="1">The sequence shown here is derived from an EMBL/GenBank/DDBJ whole genome shotgun (WGS) entry which is preliminary data.</text>
</comment>
<evidence type="ECO:0000313" key="1">
    <source>
        <dbReference type="EMBL" id="KAD2805913.1"/>
    </source>
</evidence>
<dbReference type="Proteomes" id="UP000326396">
    <property type="component" value="Linkage Group LG8"/>
</dbReference>
<evidence type="ECO:0000313" key="2">
    <source>
        <dbReference type="Proteomes" id="UP000326396"/>
    </source>
</evidence>
<dbReference type="EMBL" id="SZYD01000018">
    <property type="protein sequence ID" value="KAD2805913.1"/>
    <property type="molecule type" value="Genomic_DNA"/>
</dbReference>
<dbReference type="SUPFAM" id="SSF158639">
    <property type="entry name" value="ENT-like"/>
    <property type="match status" value="1"/>
</dbReference>
<organism evidence="1 2">
    <name type="scientific">Mikania micrantha</name>
    <name type="common">bitter vine</name>
    <dbReference type="NCBI Taxonomy" id="192012"/>
    <lineage>
        <taxon>Eukaryota</taxon>
        <taxon>Viridiplantae</taxon>
        <taxon>Streptophyta</taxon>
        <taxon>Embryophyta</taxon>
        <taxon>Tracheophyta</taxon>
        <taxon>Spermatophyta</taxon>
        <taxon>Magnoliopsida</taxon>
        <taxon>eudicotyledons</taxon>
        <taxon>Gunneridae</taxon>
        <taxon>Pentapetalae</taxon>
        <taxon>asterids</taxon>
        <taxon>campanulids</taxon>
        <taxon>Asterales</taxon>
        <taxon>Asteraceae</taxon>
        <taxon>Asteroideae</taxon>
        <taxon>Heliantheae alliance</taxon>
        <taxon>Eupatorieae</taxon>
        <taxon>Mikania</taxon>
    </lineage>
</organism>
<proteinExistence type="predicted"/>
<gene>
    <name evidence="1" type="ORF">E3N88_39290</name>
</gene>
<dbReference type="OrthoDB" id="1737049at2759"/>
<reference evidence="1 2" key="1">
    <citation type="submission" date="2019-05" db="EMBL/GenBank/DDBJ databases">
        <title>Mikania micrantha, genome provides insights into the molecular mechanism of rapid growth.</title>
        <authorList>
            <person name="Liu B."/>
        </authorList>
    </citation>
    <scope>NUCLEOTIDE SEQUENCE [LARGE SCALE GENOMIC DNA]</scope>
    <source>
        <strain evidence="1">NLD-2019</strain>
        <tissue evidence="1">Leaf</tissue>
    </source>
</reference>
<name>A0A5N6LWC5_9ASTR</name>
<keyword evidence="2" id="KW-1185">Reference proteome</keyword>
<dbReference type="InterPro" id="IPR036142">
    <property type="entry name" value="ENT_dom-like_sf"/>
</dbReference>
<dbReference type="AlphaFoldDB" id="A0A5N6LWC5"/>
<protein>
    <submittedName>
        <fullName evidence="1">Uncharacterized protein</fullName>
    </submittedName>
</protein>